<reference evidence="2" key="1">
    <citation type="submission" date="2021-03" db="EMBL/GenBank/DDBJ databases">
        <title>Whole genome shotgun sequence of Actinoplanes auranticolor NBRC 12245.</title>
        <authorList>
            <person name="Komaki H."/>
            <person name="Tamura T."/>
        </authorList>
    </citation>
    <scope>NUCLEOTIDE SEQUENCE</scope>
    <source>
        <strain evidence="2">NBRC 12245</strain>
    </source>
</reference>
<dbReference type="Proteomes" id="UP000681340">
    <property type="component" value="Unassembled WGS sequence"/>
</dbReference>
<dbReference type="EMBL" id="BOQL01000032">
    <property type="protein sequence ID" value="GIM70691.1"/>
    <property type="molecule type" value="Genomic_DNA"/>
</dbReference>
<sequence length="201" mass="21313">MHTIELRATHARAVRATVPLVAQVRPPDLSLPTPCAAWDLGRLLAHMTVQHRGFAAAAAGHGGDLDTWQPRPPGDDPAREYAEAAEAVIAAFAQPDVLDRGFLLPEITPRPIPGRLAIGFHLVDYVVHGWDVARSLGLAYELPPDVLAAALPVAEAVPTGESRLAPGAAFAPPVPDPGPDPLDRILALLGRDPGRNVVPRR</sequence>
<dbReference type="Pfam" id="PF11716">
    <property type="entry name" value="MDMPI_N"/>
    <property type="match status" value="1"/>
</dbReference>
<organism evidence="2 3">
    <name type="scientific">Actinoplanes auranticolor</name>
    <dbReference type="NCBI Taxonomy" id="47988"/>
    <lineage>
        <taxon>Bacteria</taxon>
        <taxon>Bacillati</taxon>
        <taxon>Actinomycetota</taxon>
        <taxon>Actinomycetes</taxon>
        <taxon>Micromonosporales</taxon>
        <taxon>Micromonosporaceae</taxon>
        <taxon>Actinoplanes</taxon>
    </lineage>
</organism>
<dbReference type="InterPro" id="IPR017520">
    <property type="entry name" value="CHP03086"/>
</dbReference>
<dbReference type="AlphaFoldDB" id="A0A919VNY0"/>
<dbReference type="InterPro" id="IPR024344">
    <property type="entry name" value="MDMPI_metal-binding"/>
</dbReference>
<dbReference type="NCBIfam" id="TIGR03086">
    <property type="entry name" value="TIGR03086 family metal-binding protein"/>
    <property type="match status" value="1"/>
</dbReference>
<accession>A0A919VNY0</accession>
<dbReference type="GO" id="GO:0046872">
    <property type="term" value="F:metal ion binding"/>
    <property type="evidence" value="ECO:0007669"/>
    <property type="project" value="InterPro"/>
</dbReference>
<keyword evidence="3" id="KW-1185">Reference proteome</keyword>
<gene>
    <name evidence="2" type="ORF">Aau02nite_42210</name>
</gene>
<protein>
    <submittedName>
        <fullName evidence="2">TIGR03086 family protein</fullName>
    </submittedName>
</protein>
<dbReference type="InterPro" id="IPR017517">
    <property type="entry name" value="Maleyloyr_isom"/>
</dbReference>
<dbReference type="SUPFAM" id="SSF109854">
    <property type="entry name" value="DinB/YfiT-like putative metalloenzymes"/>
    <property type="match status" value="1"/>
</dbReference>
<name>A0A919VNY0_9ACTN</name>
<feature type="domain" description="Mycothiol-dependent maleylpyruvate isomerase metal-binding" evidence="1">
    <location>
        <begin position="12"/>
        <end position="133"/>
    </location>
</feature>
<evidence type="ECO:0000313" key="3">
    <source>
        <dbReference type="Proteomes" id="UP000681340"/>
    </source>
</evidence>
<proteinExistence type="predicted"/>
<evidence type="ECO:0000259" key="1">
    <source>
        <dbReference type="Pfam" id="PF11716"/>
    </source>
</evidence>
<dbReference type="NCBIfam" id="TIGR03083">
    <property type="entry name" value="maleylpyruvate isomerase family mycothiol-dependent enzyme"/>
    <property type="match status" value="1"/>
</dbReference>
<evidence type="ECO:0000313" key="2">
    <source>
        <dbReference type="EMBL" id="GIM70691.1"/>
    </source>
</evidence>
<dbReference type="Gene3D" id="1.20.120.450">
    <property type="entry name" value="dinb family like domain"/>
    <property type="match status" value="1"/>
</dbReference>
<comment type="caution">
    <text evidence="2">The sequence shown here is derived from an EMBL/GenBank/DDBJ whole genome shotgun (WGS) entry which is preliminary data.</text>
</comment>
<dbReference type="InterPro" id="IPR034660">
    <property type="entry name" value="DinB/YfiT-like"/>
</dbReference>
<dbReference type="RefSeq" id="WP_212990221.1">
    <property type="nucleotide sequence ID" value="NZ_BAABEA010000005.1"/>
</dbReference>